<keyword evidence="2" id="KW-1185">Reference proteome</keyword>
<dbReference type="EMBL" id="LPEQ01000113">
    <property type="protein sequence ID" value="KVV40818.1"/>
    <property type="molecule type" value="Genomic_DNA"/>
</dbReference>
<dbReference type="AlphaFoldDB" id="A0A125A9B2"/>
<protein>
    <submittedName>
        <fullName evidence="1">Uncharacterized protein</fullName>
    </submittedName>
</protein>
<name>A0A125A9B2_9BURK</name>
<evidence type="ECO:0000313" key="1">
    <source>
        <dbReference type="EMBL" id="KVV40818.1"/>
    </source>
</evidence>
<reference evidence="1 2" key="1">
    <citation type="submission" date="2015-11" db="EMBL/GenBank/DDBJ databases">
        <title>Expanding the genomic diversity of Burkholderia species for the development of highly accurate diagnostics.</title>
        <authorList>
            <person name="Sahl J."/>
            <person name="Keim P."/>
            <person name="Wagner D."/>
        </authorList>
    </citation>
    <scope>NUCLEOTIDE SEQUENCE [LARGE SCALE GENOMIC DNA]</scope>
    <source>
        <strain evidence="1 2">MSMB1301WGS</strain>
    </source>
</reference>
<proteinExistence type="predicted"/>
<dbReference type="Proteomes" id="UP000062317">
    <property type="component" value="Unassembled WGS sequence"/>
</dbReference>
<gene>
    <name evidence="1" type="ORF">WT27_12870</name>
</gene>
<sequence>MMNEQRPSVGGPDTRLEDQELPHGLGLRAEALGALDVALLRMEEIDALLVEWDKLLVQWQPWVEGRIRLRYRKRHGRARDREPVLVVQQTCRRPSGAMFSRDKEIPLDSGARRLRRSGDAAASYQGNRYALKKMIGLIKARRELANAVSTSTRGLKLRAKYLEAELKDQVMYVKRAPITMGK</sequence>
<organism evidence="1 2">
    <name type="scientific">Burkholderia territorii</name>
    <dbReference type="NCBI Taxonomy" id="1503055"/>
    <lineage>
        <taxon>Bacteria</taxon>
        <taxon>Pseudomonadati</taxon>
        <taxon>Pseudomonadota</taxon>
        <taxon>Betaproteobacteria</taxon>
        <taxon>Burkholderiales</taxon>
        <taxon>Burkholderiaceae</taxon>
        <taxon>Burkholderia</taxon>
        <taxon>Burkholderia cepacia complex</taxon>
    </lineage>
</organism>
<comment type="caution">
    <text evidence="1">The sequence shown here is derived from an EMBL/GenBank/DDBJ whole genome shotgun (WGS) entry which is preliminary data.</text>
</comment>
<dbReference type="RefSeq" id="WP_060108141.1">
    <property type="nucleotide sequence ID" value="NZ_LPEQ01000113.1"/>
</dbReference>
<evidence type="ECO:0000313" key="2">
    <source>
        <dbReference type="Proteomes" id="UP000062317"/>
    </source>
</evidence>
<accession>A0A125A9B2</accession>